<dbReference type="EMBL" id="SJPX01000001">
    <property type="protein sequence ID" value="TWU58068.1"/>
    <property type="molecule type" value="Genomic_DNA"/>
</dbReference>
<keyword evidence="3" id="KW-1185">Reference proteome</keyword>
<evidence type="ECO:0000313" key="3">
    <source>
        <dbReference type="Proteomes" id="UP000317977"/>
    </source>
</evidence>
<dbReference type="OrthoDB" id="244061at2"/>
<protein>
    <submittedName>
        <fullName evidence="2">Uncharacterized protein</fullName>
    </submittedName>
</protein>
<feature type="region of interest" description="Disordered" evidence="1">
    <location>
        <begin position="1"/>
        <end position="20"/>
    </location>
</feature>
<comment type="caution">
    <text evidence="2">The sequence shown here is derived from an EMBL/GenBank/DDBJ whole genome shotgun (WGS) entry which is preliminary data.</text>
</comment>
<organism evidence="2 3">
    <name type="scientific">Rubripirellula reticaptiva</name>
    <dbReference type="NCBI Taxonomy" id="2528013"/>
    <lineage>
        <taxon>Bacteria</taxon>
        <taxon>Pseudomonadati</taxon>
        <taxon>Planctomycetota</taxon>
        <taxon>Planctomycetia</taxon>
        <taxon>Pirellulales</taxon>
        <taxon>Pirellulaceae</taxon>
        <taxon>Rubripirellula</taxon>
    </lineage>
</organism>
<evidence type="ECO:0000313" key="2">
    <source>
        <dbReference type="EMBL" id="TWU58068.1"/>
    </source>
</evidence>
<dbReference type="Proteomes" id="UP000317977">
    <property type="component" value="Unassembled WGS sequence"/>
</dbReference>
<name>A0A5C6F9K6_9BACT</name>
<evidence type="ECO:0000256" key="1">
    <source>
        <dbReference type="SAM" id="MobiDB-lite"/>
    </source>
</evidence>
<proteinExistence type="predicted"/>
<accession>A0A5C6F9K6</accession>
<dbReference type="AlphaFoldDB" id="A0A5C6F9K6"/>
<sequence>MRPPYRSFPSPLRSGLPEEFGEREGSGMRWRLLFALIGLSITGVTSFAQRPPGAEGLAAGRSSPSEFGTAEFRDAGFFGGAHNQPGVVKFMLVQGRLCLDPPRHRKGSQSCREGDVFESICVTAQRGVPSLQYICQTPHQDLRVNVQDADAVRIESFLPGRSQRSVLHHQRSGDIVWQRTDSKEREEIVSVTASTLLHLRHSHPADFDAHFGHLISRILQGTSLQTLCQQTEAILIAETAAGTAEFSESDIATVVEGLRSPRRGVRTQSVRTILAWGTPALASLDAVDRSTLDIEQLDRLDFIRNQLRQRTPDTPRTLAKLLINDPAYWLSIADQLSHTDKQIAENRLRQVGFEVSLLEADPVEYVASQ</sequence>
<reference evidence="2 3" key="1">
    <citation type="submission" date="2019-02" db="EMBL/GenBank/DDBJ databases">
        <title>Deep-cultivation of Planctomycetes and their phenomic and genomic characterization uncovers novel biology.</title>
        <authorList>
            <person name="Wiegand S."/>
            <person name="Jogler M."/>
            <person name="Boedeker C."/>
            <person name="Pinto D."/>
            <person name="Vollmers J."/>
            <person name="Rivas-Marin E."/>
            <person name="Kohn T."/>
            <person name="Peeters S.H."/>
            <person name="Heuer A."/>
            <person name="Rast P."/>
            <person name="Oberbeckmann S."/>
            <person name="Bunk B."/>
            <person name="Jeske O."/>
            <person name="Meyerdierks A."/>
            <person name="Storesund J.E."/>
            <person name="Kallscheuer N."/>
            <person name="Luecker S."/>
            <person name="Lage O.M."/>
            <person name="Pohl T."/>
            <person name="Merkel B.J."/>
            <person name="Hornburger P."/>
            <person name="Mueller R.-W."/>
            <person name="Bruemmer F."/>
            <person name="Labrenz M."/>
            <person name="Spormann A.M."/>
            <person name="Op Den Camp H."/>
            <person name="Overmann J."/>
            <person name="Amann R."/>
            <person name="Jetten M.S.M."/>
            <person name="Mascher T."/>
            <person name="Medema M.H."/>
            <person name="Devos D.P."/>
            <person name="Kaster A.-K."/>
            <person name="Ovreas L."/>
            <person name="Rohde M."/>
            <person name="Galperin M.Y."/>
            <person name="Jogler C."/>
        </authorList>
    </citation>
    <scope>NUCLEOTIDE SEQUENCE [LARGE SCALE GENOMIC DNA]</scope>
    <source>
        <strain evidence="2 3">Poly59</strain>
    </source>
</reference>
<dbReference type="RefSeq" id="WP_146532859.1">
    <property type="nucleotide sequence ID" value="NZ_SJPX01000001.1"/>
</dbReference>
<gene>
    <name evidence="2" type="ORF">Poly59_09770</name>
</gene>